<gene>
    <name evidence="19" type="ORF">MAM1_0085d04715</name>
</gene>
<evidence type="ECO:0000256" key="4">
    <source>
        <dbReference type="ARBA" id="ARBA00020726"/>
    </source>
</evidence>
<dbReference type="InterPro" id="IPR037278">
    <property type="entry name" value="ARFGAP/RecO"/>
</dbReference>
<keyword evidence="14" id="KW-0472">Membrane</keyword>
<proteinExistence type="inferred from homology"/>
<dbReference type="InterPro" id="IPR038552">
    <property type="entry name" value="Tim21_IMS_sf"/>
</dbReference>
<evidence type="ECO:0000256" key="16">
    <source>
        <dbReference type="PROSITE-ProRule" id="PRU00288"/>
    </source>
</evidence>
<dbReference type="PROSITE" id="PS50115">
    <property type="entry name" value="ARFGAP"/>
    <property type="match status" value="1"/>
</dbReference>
<feature type="compositionally biased region" description="Polar residues" evidence="17">
    <location>
        <begin position="213"/>
        <end position="230"/>
    </location>
</feature>
<feature type="compositionally biased region" description="Polar residues" evidence="17">
    <location>
        <begin position="441"/>
        <end position="461"/>
    </location>
</feature>
<keyword evidence="5" id="KW-0343">GTPase activation</keyword>
<evidence type="ECO:0000256" key="3">
    <source>
        <dbReference type="ARBA" id="ARBA00020213"/>
    </source>
</evidence>
<dbReference type="SUPFAM" id="SSF57863">
    <property type="entry name" value="ArfGap/RecO-like zinc finger"/>
    <property type="match status" value="1"/>
</dbReference>
<evidence type="ECO:0000256" key="15">
    <source>
        <dbReference type="ARBA" id="ARBA00067208"/>
    </source>
</evidence>
<evidence type="ECO:0000256" key="7">
    <source>
        <dbReference type="ARBA" id="ARBA00022723"/>
    </source>
</evidence>
<feature type="region of interest" description="Disordered" evidence="17">
    <location>
        <begin position="145"/>
        <end position="164"/>
    </location>
</feature>
<dbReference type="FunFam" id="3.10.450.320:FF:000002">
    <property type="entry name" value="Mitochondrial import inner membrane translocase subunit tim21"/>
    <property type="match status" value="1"/>
</dbReference>
<evidence type="ECO:0000256" key="10">
    <source>
        <dbReference type="ARBA" id="ARBA00022833"/>
    </source>
</evidence>
<dbReference type="SMART" id="SM00105">
    <property type="entry name" value="ArfGap"/>
    <property type="match status" value="1"/>
</dbReference>
<dbReference type="Gene3D" id="3.10.450.320">
    <property type="entry name" value="Mitochondrial import inner membrane translocase subunit Tim21"/>
    <property type="match status" value="1"/>
</dbReference>
<evidence type="ECO:0000256" key="5">
    <source>
        <dbReference type="ARBA" id="ARBA00022468"/>
    </source>
</evidence>
<evidence type="ECO:0000256" key="8">
    <source>
        <dbReference type="ARBA" id="ARBA00022771"/>
    </source>
</evidence>
<dbReference type="GO" id="GO:0030150">
    <property type="term" value="P:protein import into mitochondrial matrix"/>
    <property type="evidence" value="ECO:0007669"/>
    <property type="project" value="InterPro"/>
</dbReference>
<evidence type="ECO:0000256" key="6">
    <source>
        <dbReference type="ARBA" id="ARBA00022692"/>
    </source>
</evidence>
<feature type="domain" description="Arf-GAP" evidence="18">
    <location>
        <begin position="10"/>
        <end position="88"/>
    </location>
</feature>
<keyword evidence="13" id="KW-0496">Mitochondrion</keyword>
<sequence>MNNLPKDLVATTFKNLLQKKHNKGCFDCNAKGPTWASVTFGVFICQDCAAAHRNLGVHISFVKSTILDSWTREQLDLMIAGGNASAREGFGEIALNINDLKSKYTYKTALSYKNKLQKKATQMLQAQPSPATEQRQDNLIDFDQPKQPQQHQSLIDFDDDSTHADKNTSLMDDFDIFRPVAKPSGPPNDAKSLIFDDLLGTSQSSPSPPPPAKQSTVFDDLLSPSTNTVTPKLIDEDNDPFDDFITSSPKADTTSNVAVDDFFDQFEKATPSSQPSAAGSTPKKRTLKAPKSHHHSSKLGARKMQSNLFQQQAQLAMREEQMREQGVDEESIGRSSRNQAMMMDQSVVIPKLQKPTSTRLNYVESKIDSKSSNQEEIENERLGIMSLNLNSNTGNKNKVASQSNSSEADTDDHYARDKFGNAKAISSDQYFGRNDYDPQRSAANASRLAQFQGSHSISSDQYFGRKPSERVTSSSNPISKKILRAAIKGATKLQNTLADMESIMLRSTLSQQSALSRFIPKSTVRCSISSNKAIRPFSTPARYTPAHKKSNSLAAAKPWSELSTPQKVVVASKTTVNVGVILAGVGLTSAIVYYIGSELFGSQSATSIFSDAVDRVRGHEELVSILGEPIKGHGEPSRSKRRRNRRITSQTVEDQDGNPHLFMRFYVEGPENQGTVMLEMIKVRRVLVVNEKQKWEYKQLYVDVPGQGLPSKRIYLERNM</sequence>
<dbReference type="InterPro" id="IPR038508">
    <property type="entry name" value="ArfGAP_dom_sf"/>
</dbReference>
<dbReference type="STRING" id="91626.A0A0C9M680"/>
<reference evidence="19" key="1">
    <citation type="submission" date="2014-09" db="EMBL/GenBank/DDBJ databases">
        <title>Draft genome sequence of an oleaginous Mucoromycotina fungus Mucor ambiguus NBRC6742.</title>
        <authorList>
            <person name="Takeda I."/>
            <person name="Yamane N."/>
            <person name="Morita T."/>
            <person name="Tamano K."/>
            <person name="Machida M."/>
            <person name="Baker S."/>
            <person name="Koike H."/>
        </authorList>
    </citation>
    <scope>NUCLEOTIDE SEQUENCE</scope>
    <source>
        <strain evidence="19">NBRC 6742</strain>
    </source>
</reference>
<dbReference type="PANTHER" id="PTHR45686">
    <property type="entry name" value="ADP-RIBOSYLATION FACTOR GTPASE ACTIVATING PROTEIN 3, ISOFORM H-RELATED"/>
    <property type="match status" value="1"/>
</dbReference>
<feature type="region of interest" description="Disordered" evidence="17">
    <location>
        <begin position="429"/>
        <end position="476"/>
    </location>
</feature>
<dbReference type="InterPro" id="IPR013261">
    <property type="entry name" value="Tim21"/>
</dbReference>
<accession>A0A0C9M680</accession>
<evidence type="ECO:0000256" key="9">
    <source>
        <dbReference type="ARBA" id="ARBA00022792"/>
    </source>
</evidence>
<protein>
    <recommendedName>
        <fullName evidence="4">Mitochondrial import inner membrane translocase subunit TIM21</fullName>
    </recommendedName>
    <alternativeName>
        <fullName evidence="3 15">mitochondrial import inner membrane translocase subunit TIM21</fullName>
    </alternativeName>
</protein>
<keyword evidence="7" id="KW-0479">Metal-binding</keyword>
<keyword evidence="11" id="KW-0809">Transit peptide</keyword>
<evidence type="ECO:0000256" key="1">
    <source>
        <dbReference type="ARBA" id="ARBA00004434"/>
    </source>
</evidence>
<dbReference type="OrthoDB" id="983479at2759"/>
<evidence type="ECO:0000313" key="19">
    <source>
        <dbReference type="EMBL" id="GAN05246.1"/>
    </source>
</evidence>
<dbReference type="CDD" id="cd08831">
    <property type="entry name" value="ArfGap_ArfGap2_3_like"/>
    <property type="match status" value="1"/>
</dbReference>
<keyword evidence="10" id="KW-0862">Zinc</keyword>
<feature type="compositionally biased region" description="Polar residues" evidence="17">
    <location>
        <begin position="388"/>
        <end position="407"/>
    </location>
</feature>
<evidence type="ECO:0000256" key="14">
    <source>
        <dbReference type="ARBA" id="ARBA00023136"/>
    </source>
</evidence>
<dbReference type="Pfam" id="PF01412">
    <property type="entry name" value="ArfGap"/>
    <property type="match status" value="1"/>
</dbReference>
<evidence type="ECO:0000256" key="2">
    <source>
        <dbReference type="ARBA" id="ARBA00010867"/>
    </source>
</evidence>
<evidence type="ECO:0000256" key="12">
    <source>
        <dbReference type="ARBA" id="ARBA00022989"/>
    </source>
</evidence>
<dbReference type="PRINTS" id="PR00405">
    <property type="entry name" value="REVINTRACTNG"/>
</dbReference>
<keyword evidence="9" id="KW-0999">Mitochondrion inner membrane</keyword>
<dbReference type="InterPro" id="IPR001164">
    <property type="entry name" value="ArfGAP_dom"/>
</dbReference>
<dbReference type="GO" id="GO:0005096">
    <property type="term" value="F:GTPase activator activity"/>
    <property type="evidence" value="ECO:0007669"/>
    <property type="project" value="UniProtKB-KW"/>
</dbReference>
<dbReference type="GO" id="GO:0000139">
    <property type="term" value="C:Golgi membrane"/>
    <property type="evidence" value="ECO:0007669"/>
    <property type="project" value="GOC"/>
</dbReference>
<dbReference type="Proteomes" id="UP000053815">
    <property type="component" value="Unassembled WGS sequence"/>
</dbReference>
<evidence type="ECO:0000313" key="20">
    <source>
        <dbReference type="Proteomes" id="UP000053815"/>
    </source>
</evidence>
<comment type="subcellular location">
    <subcellularLocation>
        <location evidence="1">Mitochondrion inner membrane</location>
        <topology evidence="1">Single-pass membrane protein</topology>
    </subcellularLocation>
</comment>
<dbReference type="Gene3D" id="1.10.220.150">
    <property type="entry name" value="Arf GTPase activating protein"/>
    <property type="match status" value="1"/>
</dbReference>
<dbReference type="EMBL" id="DF836374">
    <property type="protein sequence ID" value="GAN05246.1"/>
    <property type="molecule type" value="Genomic_DNA"/>
</dbReference>
<feature type="region of interest" description="Disordered" evidence="17">
    <location>
        <begin position="268"/>
        <end position="303"/>
    </location>
</feature>
<dbReference type="Pfam" id="PF08294">
    <property type="entry name" value="TIM21"/>
    <property type="match status" value="1"/>
</dbReference>
<dbReference type="PANTHER" id="PTHR45686:SF4">
    <property type="entry name" value="ADP-RIBOSYLATION FACTOR GTPASE ACTIVATING PROTEIN 3, ISOFORM H"/>
    <property type="match status" value="1"/>
</dbReference>
<evidence type="ECO:0000256" key="17">
    <source>
        <dbReference type="SAM" id="MobiDB-lite"/>
    </source>
</evidence>
<feature type="region of interest" description="Disordered" evidence="17">
    <location>
        <begin position="388"/>
        <end position="415"/>
    </location>
</feature>
<evidence type="ECO:0000259" key="18">
    <source>
        <dbReference type="PROSITE" id="PS50115"/>
    </source>
</evidence>
<keyword evidence="12" id="KW-1133">Transmembrane helix</keyword>
<dbReference type="GO" id="GO:0008270">
    <property type="term" value="F:zinc ion binding"/>
    <property type="evidence" value="ECO:0007669"/>
    <property type="project" value="UniProtKB-KW"/>
</dbReference>
<keyword evidence="6" id="KW-0812">Transmembrane</keyword>
<dbReference type="GO" id="GO:0005744">
    <property type="term" value="C:TIM23 mitochondrial import inner membrane translocase complex"/>
    <property type="evidence" value="ECO:0007669"/>
    <property type="project" value="InterPro"/>
</dbReference>
<keyword evidence="20" id="KW-1185">Reference proteome</keyword>
<feature type="region of interest" description="Disordered" evidence="17">
    <location>
        <begin position="630"/>
        <end position="653"/>
    </location>
</feature>
<organism evidence="19">
    <name type="scientific">Mucor ambiguus</name>
    <dbReference type="NCBI Taxonomy" id="91626"/>
    <lineage>
        <taxon>Eukaryota</taxon>
        <taxon>Fungi</taxon>
        <taxon>Fungi incertae sedis</taxon>
        <taxon>Mucoromycota</taxon>
        <taxon>Mucoromycotina</taxon>
        <taxon>Mucoromycetes</taxon>
        <taxon>Mucorales</taxon>
        <taxon>Mucorineae</taxon>
        <taxon>Mucoraceae</taxon>
        <taxon>Mucor</taxon>
    </lineage>
</organism>
<feature type="compositionally biased region" description="Polar residues" evidence="17">
    <location>
        <begin position="245"/>
        <end position="256"/>
    </location>
</feature>
<feature type="region of interest" description="Disordered" evidence="17">
    <location>
        <begin position="199"/>
        <end position="256"/>
    </location>
</feature>
<dbReference type="AlphaFoldDB" id="A0A0C9M680"/>
<feature type="compositionally biased region" description="Polar residues" evidence="17">
    <location>
        <begin position="270"/>
        <end position="279"/>
    </location>
</feature>
<name>A0A0C9M680_9FUNG</name>
<comment type="similarity">
    <text evidence="2">Belongs to the TIM21 family.</text>
</comment>
<feature type="compositionally biased region" description="Basic residues" evidence="17">
    <location>
        <begin position="282"/>
        <end position="301"/>
    </location>
</feature>
<evidence type="ECO:0000256" key="11">
    <source>
        <dbReference type="ARBA" id="ARBA00022946"/>
    </source>
</evidence>
<keyword evidence="8 16" id="KW-0863">Zinc-finger</keyword>
<dbReference type="GO" id="GO:0048205">
    <property type="term" value="P:COPI coating of Golgi vesicle"/>
    <property type="evidence" value="ECO:0007669"/>
    <property type="project" value="TreeGrafter"/>
</dbReference>
<evidence type="ECO:0000256" key="13">
    <source>
        <dbReference type="ARBA" id="ARBA00023128"/>
    </source>
</evidence>